<dbReference type="AlphaFoldDB" id="A0A834EK75"/>
<sequence>MTFPHPEPVQAQQGTLPEVSVPKLNLEVIITPEPTVEAEPPTALHATTALSEHPEVTFPVQPIQVQQQTFYDVTVPLLDLELTITPEPSLEAEYSTSLQSTTTLLKNAGSDISTSGVCLGSASNLSWSDSSTFGYVTHHNTRSFLWRLNIL</sequence>
<reference evidence="2 3" key="1">
    <citation type="journal article" date="2020" name="Nature">
        <title>Six reference-quality genomes reveal evolution of bat adaptations.</title>
        <authorList>
            <person name="Jebb D."/>
            <person name="Huang Z."/>
            <person name="Pippel M."/>
            <person name="Hughes G.M."/>
            <person name="Lavrichenko K."/>
            <person name="Devanna P."/>
            <person name="Winkler S."/>
            <person name="Jermiin L.S."/>
            <person name="Skirmuntt E.C."/>
            <person name="Katzourakis A."/>
            <person name="Burkitt-Gray L."/>
            <person name="Ray D.A."/>
            <person name="Sullivan K.A.M."/>
            <person name="Roscito J.G."/>
            <person name="Kirilenko B.M."/>
            <person name="Davalos L.M."/>
            <person name="Corthals A.P."/>
            <person name="Power M.L."/>
            <person name="Jones G."/>
            <person name="Ransome R.D."/>
            <person name="Dechmann D.K.N."/>
            <person name="Locatelli A.G."/>
            <person name="Puechmaille S.J."/>
            <person name="Fedrigo O."/>
            <person name="Jarvis E.D."/>
            <person name="Hiller M."/>
            <person name="Vernes S.C."/>
            <person name="Myers E.W."/>
            <person name="Teeling E.C."/>
        </authorList>
    </citation>
    <scope>NUCLEOTIDE SEQUENCE [LARGE SCALE GENOMIC DNA]</scope>
    <source>
        <strain evidence="2">Bat1K_MPI-CBG_1</strain>
    </source>
</reference>
<evidence type="ECO:0000313" key="2">
    <source>
        <dbReference type="EMBL" id="KAF6119914.1"/>
    </source>
</evidence>
<dbReference type="Proteomes" id="UP000664940">
    <property type="component" value="Unassembled WGS sequence"/>
</dbReference>
<proteinExistence type="predicted"/>
<accession>A0A834EK75</accession>
<dbReference type="InterPro" id="IPR032754">
    <property type="entry name" value="LRRC37_N"/>
</dbReference>
<evidence type="ECO:0000259" key="1">
    <source>
        <dbReference type="Pfam" id="PF15779"/>
    </source>
</evidence>
<protein>
    <recommendedName>
        <fullName evidence="1">Leucine-rich repeat-containing protein 37 N-terminal domain-containing protein</fullName>
    </recommendedName>
</protein>
<feature type="domain" description="Leucine-rich repeat-containing protein 37 N-terminal" evidence="1">
    <location>
        <begin position="48"/>
        <end position="96"/>
    </location>
</feature>
<gene>
    <name evidence="2" type="ORF">HJG60_010293</name>
</gene>
<dbReference type="Pfam" id="PF15779">
    <property type="entry name" value="LRRC37"/>
    <property type="match status" value="2"/>
</dbReference>
<comment type="caution">
    <text evidence="2">The sequence shown here is derived from an EMBL/GenBank/DDBJ whole genome shotgun (WGS) entry which is preliminary data.</text>
</comment>
<feature type="domain" description="Leucine-rich repeat-containing protein 37 N-terminal" evidence="1">
    <location>
        <begin position="1"/>
        <end position="42"/>
    </location>
</feature>
<dbReference type="EMBL" id="JABVXQ010000003">
    <property type="protein sequence ID" value="KAF6119914.1"/>
    <property type="molecule type" value="Genomic_DNA"/>
</dbReference>
<name>A0A834EK75_9CHIR</name>
<organism evidence="2 3">
    <name type="scientific">Phyllostomus discolor</name>
    <name type="common">pale spear-nosed bat</name>
    <dbReference type="NCBI Taxonomy" id="89673"/>
    <lineage>
        <taxon>Eukaryota</taxon>
        <taxon>Metazoa</taxon>
        <taxon>Chordata</taxon>
        <taxon>Craniata</taxon>
        <taxon>Vertebrata</taxon>
        <taxon>Euteleostomi</taxon>
        <taxon>Mammalia</taxon>
        <taxon>Eutheria</taxon>
        <taxon>Laurasiatheria</taxon>
        <taxon>Chiroptera</taxon>
        <taxon>Yangochiroptera</taxon>
        <taxon>Phyllostomidae</taxon>
        <taxon>Phyllostominae</taxon>
        <taxon>Phyllostomus</taxon>
    </lineage>
</organism>
<evidence type="ECO:0000313" key="3">
    <source>
        <dbReference type="Proteomes" id="UP000664940"/>
    </source>
</evidence>